<dbReference type="PANTHER" id="PTHR48078:SF6">
    <property type="entry name" value="L-THREONINE DEHYDRATASE CATABOLIC TDCB"/>
    <property type="match status" value="1"/>
</dbReference>
<dbReference type="GO" id="GO:0030170">
    <property type="term" value="F:pyridoxal phosphate binding"/>
    <property type="evidence" value="ECO:0007669"/>
    <property type="project" value="InterPro"/>
</dbReference>
<feature type="domain" description="Tryptophan synthase beta chain-like PALP" evidence="6">
    <location>
        <begin position="22"/>
        <end position="312"/>
    </location>
</feature>
<dbReference type="OrthoDB" id="9811476at2"/>
<dbReference type="EC" id="4.3.1.19" evidence="7"/>
<proteinExistence type="inferred from homology"/>
<dbReference type="InterPro" id="IPR000634">
    <property type="entry name" value="Ser/Thr_deHydtase_PyrdxlP-BS"/>
</dbReference>
<evidence type="ECO:0000256" key="1">
    <source>
        <dbReference type="ARBA" id="ARBA00001933"/>
    </source>
</evidence>
<sequence>MYLIDIDSIKTAKSRLQNIVMQHPLAYAPRLSNIAKTNVYLKKENLQPTGAFKIRGAFNKIAALKELDEKNNTQILNKGVICASAGNHAQGVAFSAQHFNTRAVIVMPESTPLLKVMGTKTMGAEVVLAGNNYDEAYAHAQVLAQEENLTFIHPFADIDVMAGQGSIALEMIAEEELDVVIVPIGGGGLISGIASAYKALSPQTRIIGVNAKGANAMKQSFYARTMQNSSSVKTIADGIAVRDVNEMTFNCIMSCVDGIVEVDDEEIASAILFLLESQKLVVEGAGAASVAALMHHKVKISPNEKVGVILSGGNIDVTMLNIIIEKALLKSDRKMKFQVILVDKPGSLQNLTELLTKEGANIVFINYSRISTKLEYGDAIVELALEIKGKEHKDSVYKILLEHGYQFSEMP</sequence>
<protein>
    <submittedName>
        <fullName evidence="7">Threonine ammonia-lyase</fullName>
        <ecNumber evidence="7">4.3.1.19</ecNumber>
    </submittedName>
</protein>
<evidence type="ECO:0000256" key="5">
    <source>
        <dbReference type="ARBA" id="ARBA00049406"/>
    </source>
</evidence>
<dbReference type="PANTHER" id="PTHR48078">
    <property type="entry name" value="THREONINE DEHYDRATASE, MITOCHONDRIAL-RELATED"/>
    <property type="match status" value="1"/>
</dbReference>
<dbReference type="Pfam" id="PF00291">
    <property type="entry name" value="PALP"/>
    <property type="match status" value="1"/>
</dbReference>
<dbReference type="Gene3D" id="3.30.70.260">
    <property type="match status" value="1"/>
</dbReference>
<dbReference type="GO" id="GO:0009097">
    <property type="term" value="P:isoleucine biosynthetic process"/>
    <property type="evidence" value="ECO:0007669"/>
    <property type="project" value="TreeGrafter"/>
</dbReference>
<evidence type="ECO:0000259" key="6">
    <source>
        <dbReference type="Pfam" id="PF00291"/>
    </source>
</evidence>
<dbReference type="CDD" id="cd04886">
    <property type="entry name" value="ACT_ThrD-II-like"/>
    <property type="match status" value="1"/>
</dbReference>
<dbReference type="CDD" id="cd01562">
    <property type="entry name" value="Thr-dehyd"/>
    <property type="match status" value="1"/>
</dbReference>
<dbReference type="Proteomes" id="UP000029878">
    <property type="component" value="Unassembled WGS sequence"/>
</dbReference>
<dbReference type="InterPro" id="IPR005789">
    <property type="entry name" value="Thr_deHydtase_catblc"/>
</dbReference>
<dbReference type="AlphaFoldDB" id="A0A099VD42"/>
<dbReference type="RefSeq" id="WP_034344942.1">
    <property type="nucleotide sequence ID" value="NZ_FZNG01000009.1"/>
</dbReference>
<dbReference type="GO" id="GO:0006567">
    <property type="term" value="P:L-threonine catabolic process"/>
    <property type="evidence" value="ECO:0007669"/>
    <property type="project" value="InterPro"/>
</dbReference>
<accession>A0A099VD42</accession>
<comment type="caution">
    <text evidence="7">The sequence shown here is derived from an EMBL/GenBank/DDBJ whole genome shotgun (WGS) entry which is preliminary data.</text>
</comment>
<dbReference type="GO" id="GO:0004794">
    <property type="term" value="F:threonine deaminase activity"/>
    <property type="evidence" value="ECO:0007669"/>
    <property type="project" value="UniProtKB-EC"/>
</dbReference>
<dbReference type="Gene3D" id="3.40.50.1100">
    <property type="match status" value="2"/>
</dbReference>
<comment type="catalytic activity">
    <reaction evidence="5">
        <text>L-serine = pyruvate + NH4(+)</text>
        <dbReference type="Rhea" id="RHEA:19169"/>
        <dbReference type="ChEBI" id="CHEBI:15361"/>
        <dbReference type="ChEBI" id="CHEBI:28938"/>
        <dbReference type="ChEBI" id="CHEBI:33384"/>
        <dbReference type="EC" id="4.3.1.17"/>
    </reaction>
</comment>
<dbReference type="EMBL" id="JRPL02000002">
    <property type="protein sequence ID" value="TLD84704.1"/>
    <property type="molecule type" value="Genomic_DNA"/>
</dbReference>
<dbReference type="InterPro" id="IPR001926">
    <property type="entry name" value="TrpB-like_PALP"/>
</dbReference>
<dbReference type="NCBIfam" id="TIGR01127">
    <property type="entry name" value="ilvA_1Cterm"/>
    <property type="match status" value="1"/>
</dbReference>
<dbReference type="InterPro" id="IPR036052">
    <property type="entry name" value="TrpB-like_PALP_sf"/>
</dbReference>
<dbReference type="GO" id="GO:0003941">
    <property type="term" value="F:L-serine ammonia-lyase activity"/>
    <property type="evidence" value="ECO:0007669"/>
    <property type="project" value="UniProtKB-EC"/>
</dbReference>
<keyword evidence="3" id="KW-0663">Pyridoxal phosphate</keyword>
<dbReference type="InterPro" id="IPR050147">
    <property type="entry name" value="Ser/Thr_Dehydratase"/>
</dbReference>
<evidence type="ECO:0000256" key="2">
    <source>
        <dbReference type="ARBA" id="ARBA00010869"/>
    </source>
</evidence>
<gene>
    <name evidence="7" type="ORF">LS81_001485</name>
</gene>
<dbReference type="PROSITE" id="PS00165">
    <property type="entry name" value="DEHYDRATASE_SER_THR"/>
    <property type="match status" value="1"/>
</dbReference>
<reference evidence="7 8" key="1">
    <citation type="journal article" date="2014" name="Genome Announc.">
        <title>Draft genome sequences of eight enterohepatic helicobacter species isolated from both laboratory and wild rodents.</title>
        <authorList>
            <person name="Sheh A."/>
            <person name="Shen Z."/>
            <person name="Fox J.G."/>
        </authorList>
    </citation>
    <scope>NUCLEOTIDE SEQUENCE [LARGE SCALE GENOMIC DNA]</scope>
    <source>
        <strain evidence="7 8">ATCC 700114</strain>
    </source>
</reference>
<dbReference type="GO" id="GO:0006565">
    <property type="term" value="P:L-serine catabolic process"/>
    <property type="evidence" value="ECO:0007669"/>
    <property type="project" value="TreeGrafter"/>
</dbReference>
<evidence type="ECO:0000313" key="7">
    <source>
        <dbReference type="EMBL" id="TLD84704.1"/>
    </source>
</evidence>
<evidence type="ECO:0000313" key="8">
    <source>
        <dbReference type="Proteomes" id="UP000029878"/>
    </source>
</evidence>
<dbReference type="FunFam" id="3.40.50.1100:FF:000007">
    <property type="entry name" value="L-threonine dehydratase catabolic TdcB"/>
    <property type="match status" value="1"/>
</dbReference>
<comment type="similarity">
    <text evidence="2">Belongs to the serine/threonine dehydratase family.</text>
</comment>
<evidence type="ECO:0000256" key="4">
    <source>
        <dbReference type="ARBA" id="ARBA00023239"/>
    </source>
</evidence>
<dbReference type="InterPro" id="IPR044561">
    <property type="entry name" value="ACT_ThrD-II-like"/>
</dbReference>
<dbReference type="SUPFAM" id="SSF53686">
    <property type="entry name" value="Tryptophan synthase beta subunit-like PLP-dependent enzymes"/>
    <property type="match status" value="1"/>
</dbReference>
<keyword evidence="4 7" id="KW-0456">Lyase</keyword>
<name>A0A099VD42_9HELI</name>
<comment type="cofactor">
    <cofactor evidence="1">
        <name>pyridoxal 5'-phosphate</name>
        <dbReference type="ChEBI" id="CHEBI:597326"/>
    </cofactor>
</comment>
<evidence type="ECO:0000256" key="3">
    <source>
        <dbReference type="ARBA" id="ARBA00022898"/>
    </source>
</evidence>
<organism evidence="7 8">
    <name type="scientific">Helicobacter trogontum</name>
    <dbReference type="NCBI Taxonomy" id="50960"/>
    <lineage>
        <taxon>Bacteria</taxon>
        <taxon>Pseudomonadati</taxon>
        <taxon>Campylobacterota</taxon>
        <taxon>Epsilonproteobacteria</taxon>
        <taxon>Campylobacterales</taxon>
        <taxon>Helicobacteraceae</taxon>
        <taxon>Helicobacter</taxon>
    </lineage>
</organism>